<gene>
    <name evidence="1" type="ORF">SAMN05192561_1103</name>
</gene>
<dbReference type="AlphaFoldDB" id="A0A1H6JIV2"/>
<evidence type="ECO:0000313" key="1">
    <source>
        <dbReference type="EMBL" id="SEH58894.1"/>
    </source>
</evidence>
<keyword evidence="2" id="KW-1185">Reference proteome</keyword>
<dbReference type="STRING" id="1267564.SAMN05192561_1103"/>
<organism evidence="1 2">
    <name type="scientific">Halopenitus malekzadehii</name>
    <dbReference type="NCBI Taxonomy" id="1267564"/>
    <lineage>
        <taxon>Archaea</taxon>
        <taxon>Methanobacteriati</taxon>
        <taxon>Methanobacteriota</taxon>
        <taxon>Stenosarchaea group</taxon>
        <taxon>Halobacteria</taxon>
        <taxon>Halobacteriales</taxon>
        <taxon>Haloferacaceae</taxon>
        <taxon>Halopenitus</taxon>
    </lineage>
</organism>
<protein>
    <submittedName>
        <fullName evidence="1">Uncharacterized protein</fullName>
    </submittedName>
</protein>
<proteinExistence type="predicted"/>
<name>A0A1H6JIV2_9EURY</name>
<reference evidence="1 2" key="1">
    <citation type="submission" date="2016-10" db="EMBL/GenBank/DDBJ databases">
        <authorList>
            <person name="de Groot N.N."/>
        </authorList>
    </citation>
    <scope>NUCLEOTIDE SEQUENCE [LARGE SCALE GENOMIC DNA]</scope>
    <source>
        <strain evidence="1 2">IBRC-M10418</strain>
    </source>
</reference>
<accession>A0A1H6JIV2</accession>
<evidence type="ECO:0000313" key="2">
    <source>
        <dbReference type="Proteomes" id="UP000199215"/>
    </source>
</evidence>
<dbReference type="EMBL" id="FNWU01000010">
    <property type="protein sequence ID" value="SEH58894.1"/>
    <property type="molecule type" value="Genomic_DNA"/>
</dbReference>
<sequence>MNSHIIDQAEIWERADGYFEIDDELSDIP</sequence>
<dbReference type="Proteomes" id="UP000199215">
    <property type="component" value="Unassembled WGS sequence"/>
</dbReference>